<dbReference type="NCBIfam" id="NF008033">
    <property type="entry name" value="PRK10765.1"/>
    <property type="match status" value="1"/>
</dbReference>
<dbReference type="PANTHER" id="PTHR43425:SF3">
    <property type="entry name" value="NADPH-DEPENDENT OXIDOREDUCTASE"/>
    <property type="match status" value="1"/>
</dbReference>
<feature type="domain" description="Nitroreductase" evidence="6">
    <location>
        <begin position="10"/>
        <end position="163"/>
    </location>
</feature>
<dbReference type="InterPro" id="IPR000415">
    <property type="entry name" value="Nitroreductase-like"/>
</dbReference>
<evidence type="ECO:0000256" key="1">
    <source>
        <dbReference type="ARBA" id="ARBA00008366"/>
    </source>
</evidence>
<dbReference type="InterPro" id="IPR016446">
    <property type="entry name" value="Flavin_OxRdtase_Frp"/>
</dbReference>
<evidence type="ECO:0000256" key="2">
    <source>
        <dbReference type="ARBA" id="ARBA00022630"/>
    </source>
</evidence>
<dbReference type="CDD" id="cd02146">
    <property type="entry name" value="NfsA-like"/>
    <property type="match status" value="1"/>
</dbReference>
<dbReference type="OrthoDB" id="9775805at2"/>
<gene>
    <name evidence="7" type="ORF">FD33_GL001803</name>
</gene>
<dbReference type="Pfam" id="PF00881">
    <property type="entry name" value="Nitroreductase"/>
    <property type="match status" value="1"/>
</dbReference>
<comment type="similarity">
    <text evidence="1 5">Belongs to the flavin oxidoreductase frp family.</text>
</comment>
<dbReference type="Proteomes" id="UP000051908">
    <property type="component" value="Unassembled WGS sequence"/>
</dbReference>
<reference evidence="7 8" key="1">
    <citation type="journal article" date="2015" name="Genome Announc.">
        <title>Expanding the biotechnology potential of lactobacilli through comparative genomics of 213 strains and associated genera.</title>
        <authorList>
            <person name="Sun Z."/>
            <person name="Harris H.M."/>
            <person name="McCann A."/>
            <person name="Guo C."/>
            <person name="Argimon S."/>
            <person name="Zhang W."/>
            <person name="Yang X."/>
            <person name="Jeffery I.B."/>
            <person name="Cooney J.C."/>
            <person name="Kagawa T.F."/>
            <person name="Liu W."/>
            <person name="Song Y."/>
            <person name="Salvetti E."/>
            <person name="Wrobel A."/>
            <person name="Rasinkangas P."/>
            <person name="Parkhill J."/>
            <person name="Rea M.C."/>
            <person name="O'Sullivan O."/>
            <person name="Ritari J."/>
            <person name="Douillard F.P."/>
            <person name="Paul Ross R."/>
            <person name="Yang R."/>
            <person name="Briner A.E."/>
            <person name="Felis G.E."/>
            <person name="de Vos W.M."/>
            <person name="Barrangou R."/>
            <person name="Klaenhammer T.R."/>
            <person name="Caufield P.W."/>
            <person name="Cui Y."/>
            <person name="Zhang H."/>
            <person name="O'Toole P.W."/>
        </authorList>
    </citation>
    <scope>NUCLEOTIDE SEQUENCE [LARGE SCALE GENOMIC DNA]</scope>
    <source>
        <strain evidence="7 8">DSM 13238</strain>
    </source>
</reference>
<proteinExistence type="inferred from homology"/>
<evidence type="ECO:0000256" key="3">
    <source>
        <dbReference type="ARBA" id="ARBA00022643"/>
    </source>
</evidence>
<dbReference type="RefSeq" id="WP_025084803.1">
    <property type="nucleotide sequence ID" value="NZ_AZES01000031.1"/>
</dbReference>
<dbReference type="GeneID" id="96667493"/>
<keyword evidence="5" id="KW-0521">NADP</keyword>
<dbReference type="PIRSF" id="PIRSF005426">
    <property type="entry name" value="Frp"/>
    <property type="match status" value="1"/>
</dbReference>
<keyword evidence="3 5" id="KW-0288">FMN</keyword>
<comment type="caution">
    <text evidence="7">The sequence shown here is derived from an EMBL/GenBank/DDBJ whole genome shotgun (WGS) entry which is preliminary data.</text>
</comment>
<dbReference type="InterPro" id="IPR029479">
    <property type="entry name" value="Nitroreductase"/>
</dbReference>
<dbReference type="PANTHER" id="PTHR43425">
    <property type="entry name" value="OXYGEN-INSENSITIVE NADPH NITROREDUCTASE"/>
    <property type="match status" value="1"/>
</dbReference>
<dbReference type="SUPFAM" id="SSF55469">
    <property type="entry name" value="FMN-dependent nitroreductase-like"/>
    <property type="match status" value="1"/>
</dbReference>
<name>A0A0R1PS36_9LACO</name>
<evidence type="ECO:0000313" key="7">
    <source>
        <dbReference type="EMBL" id="KRL31659.1"/>
    </source>
</evidence>
<evidence type="ECO:0000256" key="4">
    <source>
        <dbReference type="ARBA" id="ARBA00023002"/>
    </source>
</evidence>
<dbReference type="EMBL" id="AZES01000031">
    <property type="protein sequence ID" value="KRL31659.1"/>
    <property type="molecule type" value="Genomic_DNA"/>
</dbReference>
<evidence type="ECO:0000313" key="8">
    <source>
        <dbReference type="Proteomes" id="UP000051908"/>
    </source>
</evidence>
<evidence type="ECO:0000256" key="5">
    <source>
        <dbReference type="PIRNR" id="PIRNR005426"/>
    </source>
</evidence>
<protein>
    <submittedName>
        <fullName evidence="7">Nitroreductase (Oxidoreductase)</fullName>
    </submittedName>
</protein>
<keyword evidence="8" id="KW-1185">Reference proteome</keyword>
<accession>A0A0R1PS36</accession>
<dbReference type="GO" id="GO:0016491">
    <property type="term" value="F:oxidoreductase activity"/>
    <property type="evidence" value="ECO:0007669"/>
    <property type="project" value="UniProtKB-UniRule"/>
</dbReference>
<keyword evidence="4 5" id="KW-0560">Oxidoreductase</keyword>
<keyword evidence="2 5" id="KW-0285">Flavoprotein</keyword>
<dbReference type="AlphaFoldDB" id="A0A0R1PS36"/>
<dbReference type="PATRIC" id="fig|1122151.5.peg.1866"/>
<evidence type="ECO:0000259" key="6">
    <source>
        <dbReference type="Pfam" id="PF00881"/>
    </source>
</evidence>
<dbReference type="Gene3D" id="3.40.109.10">
    <property type="entry name" value="NADH Oxidase"/>
    <property type="match status" value="1"/>
</dbReference>
<sequence length="245" mass="27376">MNSTIKNMTEHVSVREFKDQAITADQKQSLLAAAQSGSTSEFVQAFSIIEITDQKLRNELADITISSPHVKKADTFYVFVADLNRQASILKAHNQSLDSLKNMESLIVSVVDTTIAAQNMAVAAESMDLGICYIGSLRNNIKRVAELLNLPKFTVPVFGMTVGIPATKNQHKPRLPQANQVATNTYDNQKFTDLKAYDQDVHEYYANRKTNASDTNWSEKNLTIFKQIRRPEVASFLKEQGFTLA</sequence>
<organism evidence="7 8">
    <name type="scientific">Companilactobacillus paralimentarius DSM 13238 = JCM 10415</name>
    <dbReference type="NCBI Taxonomy" id="1122151"/>
    <lineage>
        <taxon>Bacteria</taxon>
        <taxon>Bacillati</taxon>
        <taxon>Bacillota</taxon>
        <taxon>Bacilli</taxon>
        <taxon>Lactobacillales</taxon>
        <taxon>Lactobacillaceae</taxon>
        <taxon>Companilactobacillus</taxon>
    </lineage>
</organism>